<keyword evidence="2" id="KW-1185">Reference proteome</keyword>
<feature type="region of interest" description="Disordered" evidence="1">
    <location>
        <begin position="21"/>
        <end position="43"/>
    </location>
</feature>
<protein>
    <submittedName>
        <fullName evidence="3">Uncharacterized protein</fullName>
    </submittedName>
</protein>
<reference evidence="3" key="1">
    <citation type="submission" date="2022-11" db="UniProtKB">
        <authorList>
            <consortium name="WormBaseParasite"/>
        </authorList>
    </citation>
    <scope>IDENTIFICATION</scope>
</reference>
<name>A0A915DR48_9BILA</name>
<feature type="region of interest" description="Disordered" evidence="1">
    <location>
        <begin position="92"/>
        <end position="194"/>
    </location>
</feature>
<feature type="compositionally biased region" description="Basic and acidic residues" evidence="1">
    <location>
        <begin position="183"/>
        <end position="194"/>
    </location>
</feature>
<evidence type="ECO:0000313" key="2">
    <source>
        <dbReference type="Proteomes" id="UP000887574"/>
    </source>
</evidence>
<dbReference type="Proteomes" id="UP000887574">
    <property type="component" value="Unplaced"/>
</dbReference>
<organism evidence="2 3">
    <name type="scientific">Ditylenchus dipsaci</name>
    <dbReference type="NCBI Taxonomy" id="166011"/>
    <lineage>
        <taxon>Eukaryota</taxon>
        <taxon>Metazoa</taxon>
        <taxon>Ecdysozoa</taxon>
        <taxon>Nematoda</taxon>
        <taxon>Chromadorea</taxon>
        <taxon>Rhabditida</taxon>
        <taxon>Tylenchina</taxon>
        <taxon>Tylenchomorpha</taxon>
        <taxon>Sphaerularioidea</taxon>
        <taxon>Anguinidae</taxon>
        <taxon>Anguininae</taxon>
        <taxon>Ditylenchus</taxon>
    </lineage>
</organism>
<evidence type="ECO:0000256" key="1">
    <source>
        <dbReference type="SAM" id="MobiDB-lite"/>
    </source>
</evidence>
<sequence>MFVPVVTKDMQLFPAIASPAPAHQERALQGSKSGRQPAPLLGQRNRFNYRFQRSYSCSITKEAKESEKCSEFWQLAHVSFFSCTLDPIHEGVPLSSSSAKPLTKKRENPASTLRKTALLLKTKKTRAQIRPSSSLSTASAPGLDKTGSSPPTASSSSGGSKGIVKSQQDQGLFRQARPYRRNGQREAVEKYRES</sequence>
<feature type="compositionally biased region" description="Low complexity" evidence="1">
    <location>
        <begin position="145"/>
        <end position="158"/>
    </location>
</feature>
<evidence type="ECO:0000313" key="3">
    <source>
        <dbReference type="WBParaSite" id="jg22042"/>
    </source>
</evidence>
<accession>A0A915DR48</accession>
<dbReference type="AlphaFoldDB" id="A0A915DR48"/>
<proteinExistence type="predicted"/>
<feature type="compositionally biased region" description="Polar residues" evidence="1">
    <location>
        <begin position="130"/>
        <end position="139"/>
    </location>
</feature>
<dbReference type="WBParaSite" id="jg22042">
    <property type="protein sequence ID" value="jg22042"/>
    <property type="gene ID" value="jg22042"/>
</dbReference>